<dbReference type="HOGENOM" id="CLU_2602439_0_0_6"/>
<protein>
    <submittedName>
        <fullName evidence="1">Uncharacterized protein</fullName>
    </submittedName>
</protein>
<organism evidence="1 2">
    <name type="scientific">Nitrococcus mobilis Nb-231</name>
    <dbReference type="NCBI Taxonomy" id="314278"/>
    <lineage>
        <taxon>Bacteria</taxon>
        <taxon>Pseudomonadati</taxon>
        <taxon>Pseudomonadota</taxon>
        <taxon>Gammaproteobacteria</taxon>
        <taxon>Chromatiales</taxon>
        <taxon>Ectothiorhodospiraceae</taxon>
        <taxon>Nitrococcus</taxon>
    </lineage>
</organism>
<dbReference type="OrthoDB" id="9807853at2"/>
<accession>A4BNU5</accession>
<dbReference type="EMBL" id="AAOF01000002">
    <property type="protein sequence ID" value="EAR22894.1"/>
    <property type="molecule type" value="Genomic_DNA"/>
</dbReference>
<proteinExistence type="predicted"/>
<evidence type="ECO:0000313" key="2">
    <source>
        <dbReference type="Proteomes" id="UP000003374"/>
    </source>
</evidence>
<sequence>MTPKVAEDLIRQQLLQPVGETLFEVPVALGERFTQAAGQATPQVTLHVTPQVIPQVTPQVSPQGLALLVKVSGEMARWR</sequence>
<comment type="caution">
    <text evidence="1">The sequence shown here is derived from an EMBL/GenBank/DDBJ whole genome shotgun (WGS) entry which is preliminary data.</text>
</comment>
<gene>
    <name evidence="1" type="ORF">NB231_10588</name>
</gene>
<keyword evidence="2" id="KW-1185">Reference proteome</keyword>
<reference evidence="1 2" key="1">
    <citation type="submission" date="2006-02" db="EMBL/GenBank/DDBJ databases">
        <authorList>
            <person name="Waterbury J."/>
            <person name="Ferriera S."/>
            <person name="Johnson J."/>
            <person name="Kravitz S."/>
            <person name="Halpern A."/>
            <person name="Remington K."/>
            <person name="Beeson K."/>
            <person name="Tran B."/>
            <person name="Rogers Y.-H."/>
            <person name="Friedman R."/>
            <person name="Venter J.C."/>
        </authorList>
    </citation>
    <scope>NUCLEOTIDE SEQUENCE [LARGE SCALE GENOMIC DNA]</scope>
    <source>
        <strain evidence="1 2">Nb-231</strain>
    </source>
</reference>
<dbReference type="AlphaFoldDB" id="A4BNU5"/>
<evidence type="ECO:0000313" key="1">
    <source>
        <dbReference type="EMBL" id="EAR22894.1"/>
    </source>
</evidence>
<name>A4BNU5_9GAMM</name>
<dbReference type="RefSeq" id="WP_005002337.1">
    <property type="nucleotide sequence ID" value="NZ_CH672427.1"/>
</dbReference>
<dbReference type="Proteomes" id="UP000003374">
    <property type="component" value="Unassembled WGS sequence"/>
</dbReference>
<dbReference type="STRING" id="314278.NB231_10588"/>